<gene>
    <name evidence="3" type="ORF">AB0L16_01610</name>
</gene>
<evidence type="ECO:0000313" key="4">
    <source>
        <dbReference type="Proteomes" id="UP001552594"/>
    </source>
</evidence>
<keyword evidence="4" id="KW-1185">Reference proteome</keyword>
<dbReference type="InterPro" id="IPR005302">
    <property type="entry name" value="MoCF_Sase_C"/>
</dbReference>
<dbReference type="Proteomes" id="UP001552594">
    <property type="component" value="Unassembled WGS sequence"/>
</dbReference>
<organism evidence="3 4">
    <name type="scientific">Streptomyces orinoci</name>
    <name type="common">Streptoverticillium orinoci</name>
    <dbReference type="NCBI Taxonomy" id="67339"/>
    <lineage>
        <taxon>Bacteria</taxon>
        <taxon>Bacillati</taxon>
        <taxon>Actinomycetota</taxon>
        <taxon>Actinomycetes</taxon>
        <taxon>Kitasatosporales</taxon>
        <taxon>Streptomycetaceae</taxon>
        <taxon>Streptomyces</taxon>
    </lineage>
</organism>
<comment type="caution">
    <text evidence="3">The sequence shown here is derived from an EMBL/GenBank/DDBJ whole genome shotgun (WGS) entry which is preliminary data.</text>
</comment>
<evidence type="ECO:0000259" key="2">
    <source>
        <dbReference type="PROSITE" id="PS51340"/>
    </source>
</evidence>
<dbReference type="Pfam" id="PF03473">
    <property type="entry name" value="MOSC"/>
    <property type="match status" value="1"/>
</dbReference>
<proteinExistence type="predicted"/>
<sequence length="283" mass="31269">MTHTGRLMVREVWRYPVKSMAGEKLTDCPVGSDGLLGDRWWAVLDDERGCIADARKLPALLDIHPRYARPPHPDRPSPVVELRLPDGRTPASDDPATPDVLSEHLGRKVSLRPRLPAREREHYLRVYPDDVERYLCELFGVPDLSQLPDLSVLPPEVAEFQTIPGTYFDAFPVHLVTTGDLEALERATGSPVAVLRFRPNLVVEGPAGPDWLGRTIRVGGAVLRVEAPCPRCVMISHPRQGIPADRALLRTVHRDFGHNVGCYASVERPGRIGCGDSVEVLAG</sequence>
<feature type="region of interest" description="Disordered" evidence="1">
    <location>
        <begin position="67"/>
        <end position="100"/>
    </location>
</feature>
<dbReference type="InterPro" id="IPR005303">
    <property type="entry name" value="MOCOS_middle"/>
</dbReference>
<dbReference type="EMBL" id="JBFAUK010000001">
    <property type="protein sequence ID" value="MEV5505162.1"/>
    <property type="molecule type" value="Genomic_DNA"/>
</dbReference>
<dbReference type="Pfam" id="PF03476">
    <property type="entry name" value="MOSC_N"/>
    <property type="match status" value="1"/>
</dbReference>
<feature type="domain" description="MOSC" evidence="2">
    <location>
        <begin position="142"/>
        <end position="281"/>
    </location>
</feature>
<name>A0ABV3JQP0_STRON</name>
<evidence type="ECO:0000313" key="3">
    <source>
        <dbReference type="EMBL" id="MEV5505162.1"/>
    </source>
</evidence>
<dbReference type="SUPFAM" id="SSF50800">
    <property type="entry name" value="PK beta-barrel domain-like"/>
    <property type="match status" value="1"/>
</dbReference>
<dbReference type="PROSITE" id="PS51340">
    <property type="entry name" value="MOSC"/>
    <property type="match status" value="1"/>
</dbReference>
<dbReference type="RefSeq" id="WP_109281197.1">
    <property type="nucleotide sequence ID" value="NZ_JBFAUK010000001.1"/>
</dbReference>
<protein>
    <submittedName>
        <fullName evidence="3">MOSC N-terminal beta barrel domain-containing protein</fullName>
    </submittedName>
</protein>
<dbReference type="Gene3D" id="2.40.33.20">
    <property type="entry name" value="PK beta-barrel domain-like"/>
    <property type="match status" value="1"/>
</dbReference>
<evidence type="ECO:0000256" key="1">
    <source>
        <dbReference type="SAM" id="MobiDB-lite"/>
    </source>
</evidence>
<reference evidence="3 4" key="1">
    <citation type="submission" date="2024-06" db="EMBL/GenBank/DDBJ databases">
        <title>The Natural Products Discovery Center: Release of the First 8490 Sequenced Strains for Exploring Actinobacteria Biosynthetic Diversity.</title>
        <authorList>
            <person name="Kalkreuter E."/>
            <person name="Kautsar S.A."/>
            <person name="Yang D."/>
            <person name="Bader C.D."/>
            <person name="Teijaro C.N."/>
            <person name="Fluegel L."/>
            <person name="Davis C.M."/>
            <person name="Simpson J.R."/>
            <person name="Lauterbach L."/>
            <person name="Steele A.D."/>
            <person name="Gui C."/>
            <person name="Meng S."/>
            <person name="Li G."/>
            <person name="Viehrig K."/>
            <person name="Ye F."/>
            <person name="Su P."/>
            <person name="Kiefer A.F."/>
            <person name="Nichols A."/>
            <person name="Cepeda A.J."/>
            <person name="Yan W."/>
            <person name="Fan B."/>
            <person name="Jiang Y."/>
            <person name="Adhikari A."/>
            <person name="Zheng C.-J."/>
            <person name="Schuster L."/>
            <person name="Cowan T.M."/>
            <person name="Smanski M.J."/>
            <person name="Chevrette M.G."/>
            <person name="De Carvalho L.P.S."/>
            <person name="Shen B."/>
        </authorList>
    </citation>
    <scope>NUCLEOTIDE SEQUENCE [LARGE SCALE GENOMIC DNA]</scope>
    <source>
        <strain evidence="3 4">NPDC052347</strain>
    </source>
</reference>
<dbReference type="InterPro" id="IPR011037">
    <property type="entry name" value="Pyrv_Knase-like_insert_dom_sf"/>
</dbReference>
<accession>A0ABV3JQP0</accession>